<feature type="domain" description="HTH cro/C1-type" evidence="2">
    <location>
        <begin position="20"/>
        <end position="67"/>
    </location>
</feature>
<dbReference type="PROSITE" id="PS50943">
    <property type="entry name" value="HTH_CROC1"/>
    <property type="match status" value="1"/>
</dbReference>
<dbReference type="OrthoDB" id="3174593at2"/>
<evidence type="ECO:0000313" key="3">
    <source>
        <dbReference type="EMBL" id="SHH64163.1"/>
    </source>
</evidence>
<dbReference type="InterPro" id="IPR013430">
    <property type="entry name" value="Toxin_antidote_HigA"/>
</dbReference>
<gene>
    <name evidence="3" type="ORF">SAMN05443248_5506</name>
</gene>
<dbReference type="EMBL" id="LT670817">
    <property type="protein sequence ID" value="SHH64163.1"/>
    <property type="molecule type" value="Genomic_DNA"/>
</dbReference>
<evidence type="ECO:0000259" key="2">
    <source>
        <dbReference type="PROSITE" id="PS50943"/>
    </source>
</evidence>
<dbReference type="PANTHER" id="PTHR36924">
    <property type="entry name" value="ANTITOXIN HIGA-1"/>
    <property type="match status" value="1"/>
</dbReference>
<dbReference type="RefSeq" id="WP_079604110.1">
    <property type="nucleotide sequence ID" value="NZ_LT670817.1"/>
</dbReference>
<dbReference type="SMART" id="SM00530">
    <property type="entry name" value="HTH_XRE"/>
    <property type="match status" value="1"/>
</dbReference>
<evidence type="ECO:0000313" key="4">
    <source>
        <dbReference type="Proteomes" id="UP000189796"/>
    </source>
</evidence>
<evidence type="ECO:0000256" key="1">
    <source>
        <dbReference type="ARBA" id="ARBA00023125"/>
    </source>
</evidence>
<organism evidence="3 4">
    <name type="scientific">Bradyrhizobium erythrophlei</name>
    <dbReference type="NCBI Taxonomy" id="1437360"/>
    <lineage>
        <taxon>Bacteria</taxon>
        <taxon>Pseudomonadati</taxon>
        <taxon>Pseudomonadota</taxon>
        <taxon>Alphaproteobacteria</taxon>
        <taxon>Hyphomicrobiales</taxon>
        <taxon>Nitrobacteraceae</taxon>
        <taxon>Bradyrhizobium</taxon>
    </lineage>
</organism>
<dbReference type="PANTHER" id="PTHR36924:SF1">
    <property type="entry name" value="ANTITOXIN HIGA-1"/>
    <property type="match status" value="1"/>
</dbReference>
<accession>A0A1M5UN62</accession>
<dbReference type="CDD" id="cd00093">
    <property type="entry name" value="HTH_XRE"/>
    <property type="match status" value="1"/>
</dbReference>
<proteinExistence type="predicted"/>
<dbReference type="Proteomes" id="UP000189796">
    <property type="component" value="Chromosome I"/>
</dbReference>
<dbReference type="AlphaFoldDB" id="A0A1M5UN62"/>
<protein>
    <submittedName>
        <fullName evidence="3">Plasmid maintenance system antidote protein, XRE family</fullName>
    </submittedName>
</protein>
<dbReference type="Pfam" id="PF01381">
    <property type="entry name" value="HTH_3"/>
    <property type="match status" value="1"/>
</dbReference>
<dbReference type="InterPro" id="IPR001387">
    <property type="entry name" value="Cro/C1-type_HTH"/>
</dbReference>
<reference evidence="3 4" key="1">
    <citation type="submission" date="2016-11" db="EMBL/GenBank/DDBJ databases">
        <authorList>
            <person name="Jaros S."/>
            <person name="Januszkiewicz K."/>
            <person name="Wedrychowicz H."/>
        </authorList>
    </citation>
    <scope>NUCLEOTIDE SEQUENCE [LARGE SCALE GENOMIC DNA]</scope>
    <source>
        <strain evidence="3 4">GAS138</strain>
    </source>
</reference>
<keyword evidence="1" id="KW-0238">DNA-binding</keyword>
<dbReference type="GO" id="GO:0003677">
    <property type="term" value="F:DNA binding"/>
    <property type="evidence" value="ECO:0007669"/>
    <property type="project" value="UniProtKB-KW"/>
</dbReference>
<dbReference type="InterPro" id="IPR010982">
    <property type="entry name" value="Lambda_DNA-bd_dom_sf"/>
</dbReference>
<sequence length="94" mass="10741">MARLRTHPGEVLREEYLMPLGLSARALAKELDVPANRLTEIMRGTRDVSADTAIRLGRYFRTDPRFWLNLQAAYDLSKAENAHSYRKIVPRTAA</sequence>
<name>A0A1M5UN62_9BRAD</name>
<dbReference type="NCBIfam" id="TIGR02607">
    <property type="entry name" value="antidote_HigA"/>
    <property type="match status" value="1"/>
</dbReference>
<dbReference type="Gene3D" id="1.10.260.40">
    <property type="entry name" value="lambda repressor-like DNA-binding domains"/>
    <property type="match status" value="1"/>
</dbReference>
<dbReference type="SUPFAM" id="SSF47413">
    <property type="entry name" value="lambda repressor-like DNA-binding domains"/>
    <property type="match status" value="1"/>
</dbReference>